<organism evidence="5 6">
    <name type="scientific">Rhododendron griersonianum</name>
    <dbReference type="NCBI Taxonomy" id="479676"/>
    <lineage>
        <taxon>Eukaryota</taxon>
        <taxon>Viridiplantae</taxon>
        <taxon>Streptophyta</taxon>
        <taxon>Embryophyta</taxon>
        <taxon>Tracheophyta</taxon>
        <taxon>Spermatophyta</taxon>
        <taxon>Magnoliopsida</taxon>
        <taxon>eudicotyledons</taxon>
        <taxon>Gunneridae</taxon>
        <taxon>Pentapetalae</taxon>
        <taxon>asterids</taxon>
        <taxon>Ericales</taxon>
        <taxon>Ericaceae</taxon>
        <taxon>Ericoideae</taxon>
        <taxon>Rhodoreae</taxon>
        <taxon>Rhododendron</taxon>
    </lineage>
</organism>
<evidence type="ECO:0000259" key="4">
    <source>
        <dbReference type="PROSITE" id="PS50158"/>
    </source>
</evidence>
<evidence type="ECO:0000256" key="1">
    <source>
        <dbReference type="PROSITE-ProRule" id="PRU00047"/>
    </source>
</evidence>
<keyword evidence="1" id="KW-0479">Metal-binding</keyword>
<dbReference type="GO" id="GO:0008270">
    <property type="term" value="F:zinc ion binding"/>
    <property type="evidence" value="ECO:0007669"/>
    <property type="project" value="UniProtKB-KW"/>
</dbReference>
<accession>A0AAV6IB82</accession>
<dbReference type="InterPro" id="IPR001878">
    <property type="entry name" value="Znf_CCHC"/>
</dbReference>
<dbReference type="GO" id="GO:0003676">
    <property type="term" value="F:nucleic acid binding"/>
    <property type="evidence" value="ECO:0007669"/>
    <property type="project" value="InterPro"/>
</dbReference>
<sequence>MNNGGKGEASSEKGKRGIKGPPPGFRCFECQGYGHLARECINKLKKKRNYQANITWDDDNDSEISEEGGEEHTNFFAFGASLHSQTSDKPINSFEQGSSDDSDNEDGGEFEGVDDLRESYDRLYHVSVRINKVNLKLTGKCQDVNVELLKMEKQLGEQQGLLLSVTEERDKLRKEAIDLKEKNRVLGELNTVYEGKMNKLKNELTSANCLLERLNIGSKALDDMLNSQRSPSDKSGLGFYGTPSSHEQRENINEKKPMR</sequence>
<dbReference type="InterPro" id="IPR036875">
    <property type="entry name" value="Znf_CCHC_sf"/>
</dbReference>
<keyword evidence="2" id="KW-0175">Coiled coil</keyword>
<dbReference type="PROSITE" id="PS50158">
    <property type="entry name" value="ZF_CCHC"/>
    <property type="match status" value="1"/>
</dbReference>
<dbReference type="SUPFAM" id="SSF57756">
    <property type="entry name" value="Retrovirus zinc finger-like domains"/>
    <property type="match status" value="1"/>
</dbReference>
<comment type="caution">
    <text evidence="5">The sequence shown here is derived from an EMBL/GenBank/DDBJ whole genome shotgun (WGS) entry which is preliminary data.</text>
</comment>
<feature type="compositionally biased region" description="Acidic residues" evidence="3">
    <location>
        <begin position="98"/>
        <end position="112"/>
    </location>
</feature>
<dbReference type="Proteomes" id="UP000823749">
    <property type="component" value="Chromosome 11"/>
</dbReference>
<keyword evidence="6" id="KW-1185">Reference proteome</keyword>
<keyword evidence="1" id="KW-0862">Zinc</keyword>
<evidence type="ECO:0000313" key="6">
    <source>
        <dbReference type="Proteomes" id="UP000823749"/>
    </source>
</evidence>
<evidence type="ECO:0000256" key="3">
    <source>
        <dbReference type="SAM" id="MobiDB-lite"/>
    </source>
</evidence>
<proteinExistence type="predicted"/>
<dbReference type="EMBL" id="JACTNZ010000011">
    <property type="protein sequence ID" value="KAG5523890.1"/>
    <property type="molecule type" value="Genomic_DNA"/>
</dbReference>
<gene>
    <name evidence="5" type="ORF">RHGRI_030775</name>
</gene>
<feature type="region of interest" description="Disordered" evidence="3">
    <location>
        <begin position="225"/>
        <end position="259"/>
    </location>
</feature>
<reference evidence="5" key="1">
    <citation type="submission" date="2020-08" db="EMBL/GenBank/DDBJ databases">
        <title>Plant Genome Project.</title>
        <authorList>
            <person name="Zhang R.-G."/>
        </authorList>
    </citation>
    <scope>NUCLEOTIDE SEQUENCE</scope>
    <source>
        <strain evidence="5">WSP0</strain>
        <tissue evidence="5">Leaf</tissue>
    </source>
</reference>
<feature type="compositionally biased region" description="Basic and acidic residues" evidence="3">
    <location>
        <begin position="246"/>
        <end position="259"/>
    </location>
</feature>
<name>A0AAV6IB82_9ERIC</name>
<evidence type="ECO:0000256" key="2">
    <source>
        <dbReference type="SAM" id="Coils"/>
    </source>
</evidence>
<feature type="domain" description="CCHC-type" evidence="4">
    <location>
        <begin position="26"/>
        <end position="40"/>
    </location>
</feature>
<dbReference type="Gene3D" id="4.10.60.10">
    <property type="entry name" value="Zinc finger, CCHC-type"/>
    <property type="match status" value="1"/>
</dbReference>
<feature type="region of interest" description="Disordered" evidence="3">
    <location>
        <begin position="86"/>
        <end position="112"/>
    </location>
</feature>
<dbReference type="AlphaFoldDB" id="A0AAV6IB82"/>
<feature type="coiled-coil region" evidence="2">
    <location>
        <begin position="162"/>
        <end position="217"/>
    </location>
</feature>
<evidence type="ECO:0000313" key="5">
    <source>
        <dbReference type="EMBL" id="KAG5523890.1"/>
    </source>
</evidence>
<protein>
    <recommendedName>
        <fullName evidence="4">CCHC-type domain-containing protein</fullName>
    </recommendedName>
</protein>
<keyword evidence="1" id="KW-0863">Zinc-finger</keyword>
<feature type="region of interest" description="Disordered" evidence="3">
    <location>
        <begin position="1"/>
        <end position="23"/>
    </location>
</feature>